<keyword evidence="1" id="KW-0812">Transmembrane</keyword>
<dbReference type="EMBL" id="JAUQYP010000002">
    <property type="protein sequence ID" value="MDO8108461.1"/>
    <property type="molecule type" value="Genomic_DNA"/>
</dbReference>
<evidence type="ECO:0000256" key="1">
    <source>
        <dbReference type="SAM" id="Phobius"/>
    </source>
</evidence>
<feature type="transmembrane region" description="Helical" evidence="1">
    <location>
        <begin position="23"/>
        <end position="43"/>
    </location>
</feature>
<evidence type="ECO:0000259" key="2">
    <source>
        <dbReference type="Pfam" id="PF13239"/>
    </source>
</evidence>
<protein>
    <submittedName>
        <fullName evidence="3">2TM domain-containing protein</fullName>
    </submittedName>
</protein>
<keyword evidence="1" id="KW-1133">Transmembrane helix</keyword>
<dbReference type="InterPro" id="IPR025698">
    <property type="entry name" value="2TM_dom"/>
</dbReference>
<dbReference type="RefSeq" id="WP_304602160.1">
    <property type="nucleotide sequence ID" value="NZ_JAUQYO010000001.1"/>
</dbReference>
<keyword evidence="4" id="KW-1185">Reference proteome</keyword>
<evidence type="ECO:0000313" key="4">
    <source>
        <dbReference type="Proteomes" id="UP001232536"/>
    </source>
</evidence>
<keyword evidence="1" id="KW-0472">Membrane</keyword>
<sequence length="91" mass="10499">MSEQVGNEERYAAYKRVKARRDLAGHAVAYVVVNAFLVIVWWLTSPGGYFWPVWVLAGWGIGLVLNAWDVLGRRPISEEDVDRELRRGQRR</sequence>
<evidence type="ECO:0000313" key="3">
    <source>
        <dbReference type="EMBL" id="MDO8108461.1"/>
    </source>
</evidence>
<comment type="caution">
    <text evidence="3">The sequence shown here is derived from an EMBL/GenBank/DDBJ whole genome shotgun (WGS) entry which is preliminary data.</text>
</comment>
<dbReference type="Proteomes" id="UP001232536">
    <property type="component" value="Unassembled WGS sequence"/>
</dbReference>
<accession>A0ABT9DF18</accession>
<feature type="domain" description="2TM" evidence="2">
    <location>
        <begin position="13"/>
        <end position="79"/>
    </location>
</feature>
<name>A0ABT9DF18_9CELL</name>
<reference evidence="3 4" key="1">
    <citation type="submission" date="2023-07" db="EMBL/GenBank/DDBJ databases">
        <title>Description of novel actinomycetes strains, isolated from tidal flat sediment.</title>
        <authorList>
            <person name="Lu C."/>
        </authorList>
    </citation>
    <scope>NUCLEOTIDE SEQUENCE [LARGE SCALE GENOMIC DNA]</scope>
    <source>
        <strain evidence="3 4">SYSU T00b441</strain>
    </source>
</reference>
<proteinExistence type="predicted"/>
<dbReference type="Pfam" id="PF13239">
    <property type="entry name" value="2TM"/>
    <property type="match status" value="1"/>
</dbReference>
<organism evidence="3 4">
    <name type="scientific">Actinotalea lenta</name>
    <dbReference type="NCBI Taxonomy" id="3064654"/>
    <lineage>
        <taxon>Bacteria</taxon>
        <taxon>Bacillati</taxon>
        <taxon>Actinomycetota</taxon>
        <taxon>Actinomycetes</taxon>
        <taxon>Micrococcales</taxon>
        <taxon>Cellulomonadaceae</taxon>
        <taxon>Actinotalea</taxon>
    </lineage>
</organism>
<feature type="transmembrane region" description="Helical" evidence="1">
    <location>
        <begin position="49"/>
        <end position="68"/>
    </location>
</feature>
<gene>
    <name evidence="3" type="ORF">Q6348_14785</name>
</gene>